<evidence type="ECO:0000259" key="2">
    <source>
        <dbReference type="Pfam" id="PF06985"/>
    </source>
</evidence>
<proteinExistence type="predicted"/>
<sequence>MPPFQYPPLLPLELRLLVLQPGLPEDPLTGTLLQRKLSPEDGEVPDYEALSYCWGDQSHPQSVKLKTKWRKGEEQPHPAPEPDSSSYRKFILTAFGIHSGYLDIGPSLASALRALRYRHCKRLLWCDSICINQKDVAERSAQVQRMTDLYQFARRVIVWLGPAAPWSTTAMETMRWVRNQLSSPAIDISSYEGPAPNFAPTKDGSRQEIDCKGPLPLSQDQWLAFEQLLAADWFRRLWTYQEIVLANQETSIVRLGDE</sequence>
<accession>A0A8J5TP28</accession>
<feature type="region of interest" description="Disordered" evidence="1">
    <location>
        <begin position="64"/>
        <end position="85"/>
    </location>
</feature>
<dbReference type="EMBL" id="JAELUQ010000011">
    <property type="protein sequence ID" value="KAG7406535.1"/>
    <property type="molecule type" value="Genomic_DNA"/>
</dbReference>
<reference evidence="3" key="1">
    <citation type="submission" date="2021-04" db="EMBL/GenBank/DDBJ databases">
        <title>First draft genome resource for Brassicaceae pathogens Fusarium oxysporum f. sp. raphani and Fusarium oxysporum f. sp. rapae.</title>
        <authorList>
            <person name="Asai S."/>
        </authorList>
    </citation>
    <scope>NUCLEOTIDE SEQUENCE</scope>
    <source>
        <strain evidence="3">Tf1208</strain>
    </source>
</reference>
<dbReference type="PANTHER" id="PTHR24148:SF73">
    <property type="entry name" value="HET DOMAIN PROTEIN (AFU_ORTHOLOGUE AFUA_8G01020)"/>
    <property type="match status" value="1"/>
</dbReference>
<evidence type="ECO:0000313" key="4">
    <source>
        <dbReference type="Proteomes" id="UP000694050"/>
    </source>
</evidence>
<dbReference type="PANTHER" id="PTHR24148">
    <property type="entry name" value="ANKYRIN REPEAT DOMAIN-CONTAINING PROTEIN 39 HOMOLOG-RELATED"/>
    <property type="match status" value="1"/>
</dbReference>
<organism evidence="3 4">
    <name type="scientific">Fusarium oxysporum f. sp. rapae</name>
    <dbReference type="NCBI Taxonomy" id="485398"/>
    <lineage>
        <taxon>Eukaryota</taxon>
        <taxon>Fungi</taxon>
        <taxon>Dikarya</taxon>
        <taxon>Ascomycota</taxon>
        <taxon>Pezizomycotina</taxon>
        <taxon>Sordariomycetes</taxon>
        <taxon>Hypocreomycetidae</taxon>
        <taxon>Hypocreales</taxon>
        <taxon>Nectriaceae</taxon>
        <taxon>Fusarium</taxon>
        <taxon>Fusarium oxysporum species complex</taxon>
    </lineage>
</organism>
<dbReference type="InterPro" id="IPR010730">
    <property type="entry name" value="HET"/>
</dbReference>
<evidence type="ECO:0000256" key="1">
    <source>
        <dbReference type="SAM" id="MobiDB-lite"/>
    </source>
</evidence>
<protein>
    <submittedName>
        <fullName evidence="3">Heterokaryon incompatibility protein 6, OR allele</fullName>
    </submittedName>
</protein>
<dbReference type="AlphaFoldDB" id="A0A8J5TP28"/>
<dbReference type="Pfam" id="PF06985">
    <property type="entry name" value="HET"/>
    <property type="match status" value="1"/>
</dbReference>
<name>A0A8J5TP28_FUSOX</name>
<feature type="domain" description="Heterokaryon incompatibility" evidence="2">
    <location>
        <begin position="47"/>
        <end position="242"/>
    </location>
</feature>
<dbReference type="InterPro" id="IPR052895">
    <property type="entry name" value="HetReg/Transcr_Mod"/>
</dbReference>
<gene>
    <name evidence="3" type="ORF">Forpe1208_v013733</name>
</gene>
<comment type="caution">
    <text evidence="3">The sequence shown here is derived from an EMBL/GenBank/DDBJ whole genome shotgun (WGS) entry which is preliminary data.</text>
</comment>
<evidence type="ECO:0000313" key="3">
    <source>
        <dbReference type="EMBL" id="KAG7406535.1"/>
    </source>
</evidence>
<dbReference type="Proteomes" id="UP000694050">
    <property type="component" value="Unassembled WGS sequence"/>
</dbReference>